<feature type="transmembrane region" description="Helical" evidence="2">
    <location>
        <begin position="483"/>
        <end position="504"/>
    </location>
</feature>
<feature type="transmembrane region" description="Helical" evidence="2">
    <location>
        <begin position="32"/>
        <end position="54"/>
    </location>
</feature>
<feature type="transmembrane region" description="Helical" evidence="2">
    <location>
        <begin position="176"/>
        <end position="200"/>
    </location>
</feature>
<proteinExistence type="predicted"/>
<organism evidence="3 4">
    <name type="scientific">Catellatospora chokoriensis</name>
    <dbReference type="NCBI Taxonomy" id="310353"/>
    <lineage>
        <taxon>Bacteria</taxon>
        <taxon>Bacillati</taxon>
        <taxon>Actinomycetota</taxon>
        <taxon>Actinomycetes</taxon>
        <taxon>Micromonosporales</taxon>
        <taxon>Micromonosporaceae</taxon>
        <taxon>Catellatospora</taxon>
    </lineage>
</organism>
<protein>
    <recommendedName>
        <fullName evidence="5">ABC-2 type transport system permease protein</fullName>
    </recommendedName>
</protein>
<feature type="transmembrane region" description="Helical" evidence="2">
    <location>
        <begin position="585"/>
        <end position="604"/>
    </location>
</feature>
<gene>
    <name evidence="3" type="ORF">Cch02nite_66540</name>
</gene>
<accession>A0A8J3K9N9</accession>
<feature type="transmembrane region" description="Helical" evidence="2">
    <location>
        <begin position="66"/>
        <end position="84"/>
    </location>
</feature>
<name>A0A8J3K9N9_9ACTN</name>
<feature type="transmembrane region" description="Helical" evidence="2">
    <location>
        <begin position="379"/>
        <end position="402"/>
    </location>
</feature>
<dbReference type="RefSeq" id="WP_191838105.1">
    <property type="nucleotide sequence ID" value="NZ_BAAALB010000003.1"/>
</dbReference>
<feature type="transmembrane region" description="Helical" evidence="2">
    <location>
        <begin position="455"/>
        <end position="477"/>
    </location>
</feature>
<dbReference type="AlphaFoldDB" id="A0A8J3K9N9"/>
<sequence length="632" mass="66003">MAGVLSALPAEARILIRMKVAILRHSMTGGKAALMVVGGVLGLGLAAGTIWLGLVRTAHPTVVADLLAAVYLMWMLGWVVGPAWGGSTLLRADHFGLLPVPRRRLAVGLLGAAFVAVTAAVTLLAFLSLLVYAARLGPAAVLVAVPAVVLQLVFVVLLSRVAAVAFGVVAKSRTGAAFTGVLVAAMMVLAQSGWMVAVAIQVSGVLTTGFGPGFAGTVRAVPSGWGLVAVESAAQGRWWWALGALAGLALLIVLLLLAWSRSLGTPRRARTTIRGSRGLAAAGRGLFAGRTGTVLRKELRTWWRDPLRTQTVFVPLAWALGTTLLPLTFGEKLLLPWAAPALAVMAGASAVNLYGQDGTALWLTLLTGSERADVRGRQLAYLLVFGPVTVVVAVVCTAWSGLAWAWPWVLALVPALLGGGAGLAALMSVVALAPGPDAHKRPENPLEHGDTTGQANVMFWGGLLPGIPAAAVLAIGTAYDNAVLLWAGVLVGVATGVLLAWWLGRVASGRLRARGPELLLLMRTGRSSKPVVRIEVPKQGVWTSLIGWTLGSIALFPQGLVPLVFLLVGVDVKSWFLAMYLPGPYRLPVAAAMVLVGSWLYYVAIRAGLPKKRPVAPEDPSGEDAPRELESV</sequence>
<feature type="transmembrane region" description="Helical" evidence="2">
    <location>
        <begin position="545"/>
        <end position="565"/>
    </location>
</feature>
<comment type="caution">
    <text evidence="3">The sequence shown here is derived from an EMBL/GenBank/DDBJ whole genome shotgun (WGS) entry which is preliminary data.</text>
</comment>
<evidence type="ECO:0008006" key="5">
    <source>
        <dbReference type="Google" id="ProtNLM"/>
    </source>
</evidence>
<evidence type="ECO:0000256" key="1">
    <source>
        <dbReference type="SAM" id="MobiDB-lite"/>
    </source>
</evidence>
<feature type="transmembrane region" description="Helical" evidence="2">
    <location>
        <begin position="139"/>
        <end position="169"/>
    </location>
</feature>
<feature type="transmembrane region" description="Helical" evidence="2">
    <location>
        <begin position="105"/>
        <end position="133"/>
    </location>
</feature>
<feature type="transmembrane region" description="Helical" evidence="2">
    <location>
        <begin position="408"/>
        <end position="434"/>
    </location>
</feature>
<keyword evidence="2" id="KW-0472">Membrane</keyword>
<feature type="transmembrane region" description="Helical" evidence="2">
    <location>
        <begin position="335"/>
        <end position="355"/>
    </location>
</feature>
<evidence type="ECO:0000313" key="3">
    <source>
        <dbReference type="EMBL" id="GIF93210.1"/>
    </source>
</evidence>
<feature type="transmembrane region" description="Helical" evidence="2">
    <location>
        <begin position="312"/>
        <end position="329"/>
    </location>
</feature>
<keyword evidence="4" id="KW-1185">Reference proteome</keyword>
<reference evidence="3 4" key="1">
    <citation type="submission" date="2021-01" db="EMBL/GenBank/DDBJ databases">
        <title>Whole genome shotgun sequence of Catellatospora chokoriensis NBRC 107358.</title>
        <authorList>
            <person name="Komaki H."/>
            <person name="Tamura T."/>
        </authorList>
    </citation>
    <scope>NUCLEOTIDE SEQUENCE [LARGE SCALE GENOMIC DNA]</scope>
    <source>
        <strain evidence="3 4">NBRC 107358</strain>
    </source>
</reference>
<keyword evidence="2" id="KW-0812">Transmembrane</keyword>
<dbReference type="Proteomes" id="UP000619293">
    <property type="component" value="Unassembled WGS sequence"/>
</dbReference>
<evidence type="ECO:0000313" key="4">
    <source>
        <dbReference type="Proteomes" id="UP000619293"/>
    </source>
</evidence>
<evidence type="ECO:0000256" key="2">
    <source>
        <dbReference type="SAM" id="Phobius"/>
    </source>
</evidence>
<dbReference type="EMBL" id="BONG01000058">
    <property type="protein sequence ID" value="GIF93210.1"/>
    <property type="molecule type" value="Genomic_DNA"/>
</dbReference>
<keyword evidence="2" id="KW-1133">Transmembrane helix</keyword>
<feature type="transmembrane region" description="Helical" evidence="2">
    <location>
        <begin position="238"/>
        <end position="259"/>
    </location>
</feature>
<feature type="region of interest" description="Disordered" evidence="1">
    <location>
        <begin position="613"/>
        <end position="632"/>
    </location>
</feature>